<dbReference type="Gene3D" id="1.25.40.10">
    <property type="entry name" value="Tetratricopeptide repeat domain"/>
    <property type="match status" value="2"/>
</dbReference>
<dbReference type="InParanoid" id="Q01Z72"/>
<dbReference type="STRING" id="234267.Acid_4079"/>
<dbReference type="OrthoDB" id="9814800at2"/>
<evidence type="ECO:0000313" key="4">
    <source>
        <dbReference type="EMBL" id="ABJ85043.1"/>
    </source>
</evidence>
<sequence precursor="true">MVRRGPLIVLAGAAACAAGAGLLWSHYTADIPSLSSPPALAGSGSCQGCHPKFYELWSTSHHGLAMQPVSADFVRRNLNLTQAPVRVGQATYAPEVDAKSAWLVERSPQGTRRYPLEQAMGGKNVYYFLTTLERGHMQVLPLSYDVNQRQWIDAAGNMVMHESGPSTAPADWRDRTLTFNTSCYGCHVSQLATNYDAASDSYRTQWREAGINCETCHGPSAEHVRLMRQAQREKRDRPPDDLKIVSVKNLTKVQRNDLCASCHAKLMAYTPGFKPGDRFFDYYNVAAFESDDFFPDGRDYRENYTFTSWSMSPCARTSDLDCLHCHTSSGRYRFKEDKLANNACMPCHEERVKNVAAHTHHKPDSAGSRCTSCHMPSTGYARMVRSDHSMRPPTPATTLAYKSPNACNACHADRDAGWADKQVRKWYKRDYQAPVLAQASLISSARNRYWTRLPAMLAALQRPGREPVFTASLIRLLGACPDRQIIPLFAVALEDPSPLVRSAAAEALSQNPSPLATVALLRAAKDNFRMVRIQAGVALSRFQTAGVEPSVREAVDRAVGEYVASLEARPDDFRRRLNLGVLRFDRGQYQQSIAEYQAAIRLRPDAAQPLVNESLAYNRLGENDRAEEALHQALRLDPRNSSAYLNLGLLMAEKRRIPDAEAALRGALDTDPDNAAAAFNLAVIVSGSRANEAIDLCRRAVKAAPGEPKYVYTLAFYLAQSGDTPGAAAALRRAISAGVANTQCYRALMRIYLQQGQPREALALSRQAAADPALPERDRASFLANR</sequence>
<feature type="domain" description="Cytochrome c-552/4" evidence="3">
    <location>
        <begin position="176"/>
        <end position="218"/>
    </location>
</feature>
<dbReference type="EMBL" id="CP000473">
    <property type="protein sequence ID" value="ABJ85043.1"/>
    <property type="molecule type" value="Genomic_DNA"/>
</dbReference>
<dbReference type="InterPro" id="IPR051829">
    <property type="entry name" value="Multiheme_Cytochr_ET"/>
</dbReference>
<gene>
    <name evidence="4" type="ordered locus">Acid_4079</name>
</gene>
<dbReference type="InterPro" id="IPR019734">
    <property type="entry name" value="TPR_rpt"/>
</dbReference>
<organism evidence="4">
    <name type="scientific">Solibacter usitatus (strain Ellin6076)</name>
    <dbReference type="NCBI Taxonomy" id="234267"/>
    <lineage>
        <taxon>Bacteria</taxon>
        <taxon>Pseudomonadati</taxon>
        <taxon>Acidobacteriota</taxon>
        <taxon>Terriglobia</taxon>
        <taxon>Bryobacterales</taxon>
        <taxon>Solibacteraceae</taxon>
        <taxon>Candidatus Solibacter</taxon>
    </lineage>
</organism>
<keyword evidence="2" id="KW-0802">TPR repeat</keyword>
<feature type="repeat" description="TPR" evidence="2">
    <location>
        <begin position="573"/>
        <end position="606"/>
    </location>
</feature>
<dbReference type="PROSITE" id="PS50077">
    <property type="entry name" value="HEAT_REPEAT"/>
    <property type="match status" value="1"/>
</dbReference>
<dbReference type="Pfam" id="PF13435">
    <property type="entry name" value="Cytochrome_C554"/>
    <property type="match status" value="1"/>
</dbReference>
<dbReference type="AlphaFoldDB" id="Q01Z72"/>
<evidence type="ECO:0000256" key="2">
    <source>
        <dbReference type="PROSITE-ProRule" id="PRU00339"/>
    </source>
</evidence>
<dbReference type="SUPFAM" id="SSF48452">
    <property type="entry name" value="TPR-like"/>
    <property type="match status" value="1"/>
</dbReference>
<feature type="repeat" description="TPR" evidence="2">
    <location>
        <begin position="641"/>
        <end position="674"/>
    </location>
</feature>
<dbReference type="Gene3D" id="1.25.10.10">
    <property type="entry name" value="Leucine-rich Repeat Variant"/>
    <property type="match status" value="1"/>
</dbReference>
<keyword evidence="1" id="KW-0732">Signal</keyword>
<dbReference type="InterPro" id="IPR023155">
    <property type="entry name" value="Cyt_c-552/4"/>
</dbReference>
<dbReference type="InterPro" id="IPR016024">
    <property type="entry name" value="ARM-type_fold"/>
</dbReference>
<dbReference type="InterPro" id="IPR036280">
    <property type="entry name" value="Multihaem_cyt_sf"/>
</dbReference>
<evidence type="ECO:0000256" key="1">
    <source>
        <dbReference type="ARBA" id="ARBA00022729"/>
    </source>
</evidence>
<feature type="repeat" description="TPR" evidence="2">
    <location>
        <begin position="607"/>
        <end position="640"/>
    </location>
</feature>
<proteinExistence type="predicted"/>
<protein>
    <submittedName>
        <fullName evidence="4">Tetratricopeptide TPR_2 repeat protein</fullName>
    </submittedName>
</protein>
<dbReference type="InterPro" id="IPR011989">
    <property type="entry name" value="ARM-like"/>
</dbReference>
<dbReference type="HOGENOM" id="CLU_013154_0_0_0"/>
<dbReference type="eggNOG" id="COG0457">
    <property type="taxonomic scope" value="Bacteria"/>
</dbReference>
<dbReference type="SUPFAM" id="SSF48695">
    <property type="entry name" value="Multiheme cytochromes"/>
    <property type="match status" value="1"/>
</dbReference>
<evidence type="ECO:0000259" key="3">
    <source>
        <dbReference type="Pfam" id="PF13435"/>
    </source>
</evidence>
<dbReference type="PROSITE" id="PS51257">
    <property type="entry name" value="PROKAR_LIPOPROTEIN"/>
    <property type="match status" value="1"/>
</dbReference>
<dbReference type="PANTHER" id="PTHR35038">
    <property type="entry name" value="DISSIMILATORY SULFITE REDUCTASE SIRA"/>
    <property type="match status" value="1"/>
</dbReference>
<dbReference type="Pfam" id="PF13432">
    <property type="entry name" value="TPR_16"/>
    <property type="match status" value="2"/>
</dbReference>
<dbReference type="InterPro" id="IPR011990">
    <property type="entry name" value="TPR-like_helical_dom_sf"/>
</dbReference>
<dbReference type="Gene3D" id="1.10.1130.10">
    <property type="entry name" value="Flavocytochrome C3, Chain A"/>
    <property type="match status" value="2"/>
</dbReference>
<reference evidence="4" key="1">
    <citation type="submission" date="2006-10" db="EMBL/GenBank/DDBJ databases">
        <title>Complete sequence of Solibacter usitatus Ellin6076.</title>
        <authorList>
            <consortium name="US DOE Joint Genome Institute"/>
            <person name="Copeland A."/>
            <person name="Lucas S."/>
            <person name="Lapidus A."/>
            <person name="Barry K."/>
            <person name="Detter J.C."/>
            <person name="Glavina del Rio T."/>
            <person name="Hammon N."/>
            <person name="Israni S."/>
            <person name="Dalin E."/>
            <person name="Tice H."/>
            <person name="Pitluck S."/>
            <person name="Thompson L.S."/>
            <person name="Brettin T."/>
            <person name="Bruce D."/>
            <person name="Han C."/>
            <person name="Tapia R."/>
            <person name="Gilna P."/>
            <person name="Schmutz J."/>
            <person name="Larimer F."/>
            <person name="Land M."/>
            <person name="Hauser L."/>
            <person name="Kyrpides N."/>
            <person name="Mikhailova N."/>
            <person name="Janssen P.H."/>
            <person name="Kuske C.R."/>
            <person name="Richardson P."/>
        </authorList>
    </citation>
    <scope>NUCLEOTIDE SEQUENCE</scope>
    <source>
        <strain evidence="4">Ellin6076</strain>
    </source>
</reference>
<dbReference type="eggNOG" id="COG3303">
    <property type="taxonomic scope" value="Bacteria"/>
</dbReference>
<dbReference type="PANTHER" id="PTHR35038:SF8">
    <property type="entry name" value="C-TYPE POLYHEME CYTOCHROME OMCC"/>
    <property type="match status" value="1"/>
</dbReference>
<dbReference type="Pfam" id="PF13181">
    <property type="entry name" value="TPR_8"/>
    <property type="match status" value="1"/>
</dbReference>
<dbReference type="InterPro" id="IPR021133">
    <property type="entry name" value="HEAT_type_2"/>
</dbReference>
<dbReference type="PROSITE" id="PS50005">
    <property type="entry name" value="TPR"/>
    <property type="match status" value="3"/>
</dbReference>
<dbReference type="SUPFAM" id="SSF48371">
    <property type="entry name" value="ARM repeat"/>
    <property type="match status" value="1"/>
</dbReference>
<accession>Q01Z72</accession>
<dbReference type="Pfam" id="PF13646">
    <property type="entry name" value="HEAT_2"/>
    <property type="match status" value="1"/>
</dbReference>
<name>Q01Z72_SOLUE</name>
<dbReference type="SMART" id="SM00028">
    <property type="entry name" value="TPR"/>
    <property type="match status" value="4"/>
</dbReference>
<dbReference type="eggNOG" id="COG1413">
    <property type="taxonomic scope" value="Bacteria"/>
</dbReference>
<dbReference type="KEGG" id="sus:Acid_4079"/>